<dbReference type="AlphaFoldDB" id="A0A9W6WSP1"/>
<evidence type="ECO:0000256" key="1">
    <source>
        <dbReference type="ARBA" id="ARBA00022737"/>
    </source>
</evidence>
<evidence type="ECO:0000256" key="2">
    <source>
        <dbReference type="ARBA" id="ARBA00023043"/>
    </source>
</evidence>
<evidence type="ECO:0000313" key="5">
    <source>
        <dbReference type="Proteomes" id="UP001165083"/>
    </source>
</evidence>
<sequence length="183" mass="20583">MMARLNQHDFNDDDYGIVQADLIEISLVSDPVEHRDDGVFNSNAELVERLVESAKRGELRAFERVCSRMMQCHIRLDVPGYMGWTAAHWAAREGHIQLLEHLTICHANLDAVDLKGDTLLHKAAANGQHATCQWLLERGFNVKARNKNNLTPLDLAQEHVAISRRSNAALLCERVLAAEHSNT</sequence>
<comment type="caution">
    <text evidence="4">The sequence shown here is derived from an EMBL/GenBank/DDBJ whole genome shotgun (WGS) entry which is preliminary data.</text>
</comment>
<dbReference type="Proteomes" id="UP001165083">
    <property type="component" value="Unassembled WGS sequence"/>
</dbReference>
<organism evidence="4 5">
    <name type="scientific">Phytophthora lilii</name>
    <dbReference type="NCBI Taxonomy" id="2077276"/>
    <lineage>
        <taxon>Eukaryota</taxon>
        <taxon>Sar</taxon>
        <taxon>Stramenopiles</taxon>
        <taxon>Oomycota</taxon>
        <taxon>Peronosporomycetes</taxon>
        <taxon>Peronosporales</taxon>
        <taxon>Peronosporaceae</taxon>
        <taxon>Phytophthora</taxon>
    </lineage>
</organism>
<dbReference type="PANTHER" id="PTHR24171">
    <property type="entry name" value="ANKYRIN REPEAT DOMAIN-CONTAINING PROTEIN 39-RELATED"/>
    <property type="match status" value="1"/>
</dbReference>
<feature type="repeat" description="ANK" evidence="3">
    <location>
        <begin position="82"/>
        <end position="114"/>
    </location>
</feature>
<dbReference type="GO" id="GO:0004842">
    <property type="term" value="F:ubiquitin-protein transferase activity"/>
    <property type="evidence" value="ECO:0007669"/>
    <property type="project" value="TreeGrafter"/>
</dbReference>
<dbReference type="OrthoDB" id="194358at2759"/>
<accession>A0A9W6WSP1</accession>
<proteinExistence type="predicted"/>
<dbReference type="PROSITE" id="PS50088">
    <property type="entry name" value="ANK_REPEAT"/>
    <property type="match status" value="2"/>
</dbReference>
<dbReference type="InterPro" id="IPR036770">
    <property type="entry name" value="Ankyrin_rpt-contain_sf"/>
</dbReference>
<dbReference type="SUPFAM" id="SSF48403">
    <property type="entry name" value="Ankyrin repeat"/>
    <property type="match status" value="1"/>
</dbReference>
<dbReference type="Gene3D" id="1.25.40.20">
    <property type="entry name" value="Ankyrin repeat-containing domain"/>
    <property type="match status" value="1"/>
</dbReference>
<keyword evidence="1" id="KW-0677">Repeat</keyword>
<dbReference type="SMART" id="SM00248">
    <property type="entry name" value="ANK"/>
    <property type="match status" value="2"/>
</dbReference>
<keyword evidence="2 3" id="KW-0040">ANK repeat</keyword>
<protein>
    <submittedName>
        <fullName evidence="4">Unnamed protein product</fullName>
    </submittedName>
</protein>
<gene>
    <name evidence="4" type="ORF">Plil01_000569000</name>
</gene>
<evidence type="ECO:0000256" key="3">
    <source>
        <dbReference type="PROSITE-ProRule" id="PRU00023"/>
    </source>
</evidence>
<evidence type="ECO:0000313" key="4">
    <source>
        <dbReference type="EMBL" id="GMF16128.1"/>
    </source>
</evidence>
<dbReference type="PROSITE" id="PS50297">
    <property type="entry name" value="ANK_REP_REGION"/>
    <property type="match status" value="1"/>
</dbReference>
<feature type="repeat" description="ANK" evidence="3">
    <location>
        <begin position="115"/>
        <end position="147"/>
    </location>
</feature>
<dbReference type="EMBL" id="BSXW01000241">
    <property type="protein sequence ID" value="GMF16128.1"/>
    <property type="molecule type" value="Genomic_DNA"/>
</dbReference>
<name>A0A9W6WSP1_9STRA</name>
<reference evidence="4" key="1">
    <citation type="submission" date="2023-04" db="EMBL/GenBank/DDBJ databases">
        <title>Phytophthora lilii NBRC 32176.</title>
        <authorList>
            <person name="Ichikawa N."/>
            <person name="Sato H."/>
            <person name="Tonouchi N."/>
        </authorList>
    </citation>
    <scope>NUCLEOTIDE SEQUENCE</scope>
    <source>
        <strain evidence="4">NBRC 32176</strain>
    </source>
</reference>
<dbReference type="GO" id="GO:0085020">
    <property type="term" value="P:protein K6-linked ubiquitination"/>
    <property type="evidence" value="ECO:0007669"/>
    <property type="project" value="TreeGrafter"/>
</dbReference>
<dbReference type="PANTHER" id="PTHR24171:SF8">
    <property type="entry name" value="BRCA1-ASSOCIATED RING DOMAIN PROTEIN 1"/>
    <property type="match status" value="1"/>
</dbReference>
<dbReference type="InterPro" id="IPR002110">
    <property type="entry name" value="Ankyrin_rpt"/>
</dbReference>
<keyword evidence="5" id="KW-1185">Reference proteome</keyword>
<dbReference type="Pfam" id="PF12796">
    <property type="entry name" value="Ank_2"/>
    <property type="match status" value="1"/>
</dbReference>